<sequence length="381" mass="42547">MPQPMKLAVFAGFLMSWVAGQAISADEGDAAARLKAVRDRIASAEKELETIETRQGSVSAELRRVEERYGDLVHTLRLLEDKTAVQARRAAESNRRLTELQQAVLRQHKALASLARSAYALGGRQWLKLALNIDEPGRLARMMAYHGYLNRDHYARLEALQKDVAQVRALQDEAAADAGRLEALRERIEHEKVELDETRRERLEVLARLREERRGKDAELVRLKESEHRLEALVSSLREIVMDFTASLAAPRSFARRKGQLSWPAAGERVAQFGGQRMSGRWDGVVIRAPEGAPVKAVSEGRVVFSDWLRGYGLLTIVDHGDGYMSLYAFNQSVYKNVGDWVEAGEVIASVGSSGGQVEPGLYFGIREKGQALDPSQWCKD</sequence>
<dbReference type="SUPFAM" id="SSF57997">
    <property type="entry name" value="Tropomyosin"/>
    <property type="match status" value="1"/>
</dbReference>
<keyword evidence="2" id="KW-0732">Signal</keyword>
<accession>A0AA35V4N4</accession>
<dbReference type="Gene3D" id="6.10.250.3150">
    <property type="match status" value="1"/>
</dbReference>
<gene>
    <name evidence="4" type="ORF">MCNOR_2047</name>
</gene>
<dbReference type="InterPro" id="IPR011055">
    <property type="entry name" value="Dup_hybrid_motif"/>
</dbReference>
<evidence type="ECO:0000259" key="3">
    <source>
        <dbReference type="Pfam" id="PF01551"/>
    </source>
</evidence>
<dbReference type="InterPro" id="IPR016047">
    <property type="entry name" value="M23ase_b-sheet_dom"/>
</dbReference>
<feature type="chain" id="PRO_5041372409" evidence="2">
    <location>
        <begin position="22"/>
        <end position="381"/>
    </location>
</feature>
<dbReference type="Gene3D" id="2.70.70.10">
    <property type="entry name" value="Glucose Permease (Domain IIA)"/>
    <property type="match status" value="1"/>
</dbReference>
<proteinExistence type="predicted"/>
<keyword evidence="4" id="KW-0378">Hydrolase</keyword>
<dbReference type="PANTHER" id="PTHR21666:SF270">
    <property type="entry name" value="MUREIN HYDROLASE ACTIVATOR ENVC"/>
    <property type="match status" value="1"/>
</dbReference>
<reference evidence="4" key="1">
    <citation type="submission" date="2023-03" db="EMBL/GenBank/DDBJ databases">
        <authorList>
            <person name="Pearce D."/>
        </authorList>
    </citation>
    <scope>NUCLEOTIDE SEQUENCE</scope>
    <source>
        <strain evidence="4">Mc</strain>
    </source>
</reference>
<dbReference type="GO" id="GO:0004222">
    <property type="term" value="F:metalloendopeptidase activity"/>
    <property type="evidence" value="ECO:0007669"/>
    <property type="project" value="TreeGrafter"/>
</dbReference>
<dbReference type="Pfam" id="PF01551">
    <property type="entry name" value="Peptidase_M23"/>
    <property type="match status" value="1"/>
</dbReference>
<feature type="domain" description="M23ase beta-sheet core" evidence="3">
    <location>
        <begin position="282"/>
        <end position="375"/>
    </location>
</feature>
<dbReference type="Proteomes" id="UP001158598">
    <property type="component" value="Chromosome"/>
</dbReference>
<evidence type="ECO:0000256" key="1">
    <source>
        <dbReference type="SAM" id="Coils"/>
    </source>
</evidence>
<evidence type="ECO:0000256" key="2">
    <source>
        <dbReference type="SAM" id="SignalP"/>
    </source>
</evidence>
<feature type="coiled-coil region" evidence="1">
    <location>
        <begin position="34"/>
        <end position="82"/>
    </location>
</feature>
<dbReference type="CDD" id="cd12797">
    <property type="entry name" value="M23_peptidase"/>
    <property type="match status" value="1"/>
</dbReference>
<organism evidence="4 5">
    <name type="scientific">Methylococcus capsulatus</name>
    <dbReference type="NCBI Taxonomy" id="414"/>
    <lineage>
        <taxon>Bacteria</taxon>
        <taxon>Pseudomonadati</taxon>
        <taxon>Pseudomonadota</taxon>
        <taxon>Gammaproteobacteria</taxon>
        <taxon>Methylococcales</taxon>
        <taxon>Methylococcaceae</taxon>
        <taxon>Methylococcus</taxon>
    </lineage>
</organism>
<dbReference type="SUPFAM" id="SSF51261">
    <property type="entry name" value="Duplicated hybrid motif"/>
    <property type="match status" value="1"/>
</dbReference>
<protein>
    <submittedName>
        <fullName evidence="4">Murein hydrolase activator</fullName>
    </submittedName>
</protein>
<dbReference type="EMBL" id="OX458332">
    <property type="protein sequence ID" value="CAI8826573.1"/>
    <property type="molecule type" value="Genomic_DNA"/>
</dbReference>
<feature type="signal peptide" evidence="2">
    <location>
        <begin position="1"/>
        <end position="21"/>
    </location>
</feature>
<dbReference type="InterPro" id="IPR050570">
    <property type="entry name" value="Cell_wall_metabolism_enzyme"/>
</dbReference>
<name>A0AA35V4N4_METCP</name>
<evidence type="ECO:0000313" key="4">
    <source>
        <dbReference type="EMBL" id="CAI8826573.1"/>
    </source>
</evidence>
<keyword evidence="1" id="KW-0175">Coiled coil</keyword>
<dbReference type="AlphaFoldDB" id="A0AA35V4N4"/>
<dbReference type="PANTHER" id="PTHR21666">
    <property type="entry name" value="PEPTIDASE-RELATED"/>
    <property type="match status" value="1"/>
</dbReference>
<dbReference type="RefSeq" id="WP_036246115.1">
    <property type="nucleotide sequence ID" value="NZ_CP079096.1"/>
</dbReference>
<feature type="coiled-coil region" evidence="1">
    <location>
        <begin position="157"/>
        <end position="226"/>
    </location>
</feature>
<evidence type="ECO:0000313" key="5">
    <source>
        <dbReference type="Proteomes" id="UP001158598"/>
    </source>
</evidence>
<dbReference type="FunFam" id="2.70.70.10:FF:000003">
    <property type="entry name" value="Murein hydrolase activator EnvC"/>
    <property type="match status" value="1"/>
</dbReference>